<dbReference type="Pfam" id="PF04438">
    <property type="entry name" value="zf-HIT"/>
    <property type="match status" value="1"/>
</dbReference>
<reference evidence="7 8" key="1">
    <citation type="submission" date="2019-03" db="EMBL/GenBank/DDBJ databases">
        <title>Single cell metagenomics reveals metabolic interactions within the superorganism composed of flagellate Streblomastix strix and complex community of Bacteroidetes bacteria on its surface.</title>
        <authorList>
            <person name="Treitli S.C."/>
            <person name="Kolisko M."/>
            <person name="Husnik F."/>
            <person name="Keeling P."/>
            <person name="Hampl V."/>
        </authorList>
    </citation>
    <scope>NUCLEOTIDE SEQUENCE [LARGE SCALE GENOMIC DNA]</scope>
    <source>
        <strain evidence="7">ST1C</strain>
    </source>
</reference>
<evidence type="ECO:0000256" key="4">
    <source>
        <dbReference type="PROSITE-ProRule" id="PRU00453"/>
    </source>
</evidence>
<name>A0A5J4T7F3_9EUKA</name>
<keyword evidence="1" id="KW-0479">Metal-binding</keyword>
<dbReference type="InterPro" id="IPR007529">
    <property type="entry name" value="Znf_HIT"/>
</dbReference>
<proteinExistence type="predicted"/>
<evidence type="ECO:0000313" key="7">
    <source>
        <dbReference type="EMBL" id="KAA6353641.1"/>
    </source>
</evidence>
<comment type="caution">
    <text evidence="7">The sequence shown here is derived from an EMBL/GenBank/DDBJ whole genome shotgun (WGS) entry which is preliminary data.</text>
</comment>
<keyword evidence="3" id="KW-0862">Zinc</keyword>
<dbReference type="AlphaFoldDB" id="A0A5J4T7F3"/>
<sequence>MQRRSASHRPAFNERGQATKLRVRMMIPVAQIEAEFGLRGGAERGDDEEKGSESSISKRRLTRNMQTTPKDRGKIATSLREAFQESAGLGDKQTELDFQNSFTSQSLVQPSYFCTVCGFNAPYSCVICYSRFCSIKCMEIHKDTRCLKYVK</sequence>
<dbReference type="OrthoDB" id="74807at2759"/>
<dbReference type="InterPro" id="IPR039723">
    <property type="entry name" value="Vps71/ZNHIT1"/>
</dbReference>
<dbReference type="GO" id="GO:0008270">
    <property type="term" value="F:zinc ion binding"/>
    <property type="evidence" value="ECO:0007669"/>
    <property type="project" value="UniProtKB-UniRule"/>
</dbReference>
<evidence type="ECO:0000256" key="5">
    <source>
        <dbReference type="SAM" id="MobiDB-lite"/>
    </source>
</evidence>
<dbReference type="PANTHER" id="PTHR13093">
    <property type="entry name" value="ZINC FINGER HIT DOMAIN CONTAINING PROTEIN 1"/>
    <property type="match status" value="1"/>
</dbReference>
<feature type="region of interest" description="Disordered" evidence="5">
    <location>
        <begin position="38"/>
        <end position="73"/>
    </location>
</feature>
<feature type="domain" description="HIT-type" evidence="6">
    <location>
        <begin position="114"/>
        <end position="146"/>
    </location>
</feature>
<evidence type="ECO:0000256" key="2">
    <source>
        <dbReference type="ARBA" id="ARBA00022771"/>
    </source>
</evidence>
<dbReference type="PROSITE" id="PS51083">
    <property type="entry name" value="ZF_HIT"/>
    <property type="match status" value="1"/>
</dbReference>
<dbReference type="Proteomes" id="UP000324800">
    <property type="component" value="Unassembled WGS sequence"/>
</dbReference>
<dbReference type="GO" id="GO:0006338">
    <property type="term" value="P:chromatin remodeling"/>
    <property type="evidence" value="ECO:0007669"/>
    <property type="project" value="InterPro"/>
</dbReference>
<gene>
    <name evidence="7" type="ORF">EZS28_050832</name>
</gene>
<protein>
    <recommendedName>
        <fullName evidence="6">HIT-type domain-containing protein</fullName>
    </recommendedName>
</protein>
<organism evidence="7 8">
    <name type="scientific">Streblomastix strix</name>
    <dbReference type="NCBI Taxonomy" id="222440"/>
    <lineage>
        <taxon>Eukaryota</taxon>
        <taxon>Metamonada</taxon>
        <taxon>Preaxostyla</taxon>
        <taxon>Oxymonadida</taxon>
        <taxon>Streblomastigidae</taxon>
        <taxon>Streblomastix</taxon>
    </lineage>
</organism>
<dbReference type="CDD" id="cd21437">
    <property type="entry name" value="zf-HIT_ZNHIT1_like"/>
    <property type="match status" value="1"/>
</dbReference>
<evidence type="ECO:0000313" key="8">
    <source>
        <dbReference type="Proteomes" id="UP000324800"/>
    </source>
</evidence>
<keyword evidence="2 4" id="KW-0863">Zinc-finger</keyword>
<evidence type="ECO:0000256" key="1">
    <source>
        <dbReference type="ARBA" id="ARBA00022723"/>
    </source>
</evidence>
<accession>A0A5J4T7F3</accession>
<evidence type="ECO:0000259" key="6">
    <source>
        <dbReference type="PROSITE" id="PS51083"/>
    </source>
</evidence>
<dbReference type="GO" id="GO:0005634">
    <property type="term" value="C:nucleus"/>
    <property type="evidence" value="ECO:0007669"/>
    <property type="project" value="UniProtKB-ARBA"/>
</dbReference>
<evidence type="ECO:0000256" key="3">
    <source>
        <dbReference type="ARBA" id="ARBA00022833"/>
    </source>
</evidence>
<dbReference type="EMBL" id="SNRW01037713">
    <property type="protein sequence ID" value="KAA6353641.1"/>
    <property type="molecule type" value="Genomic_DNA"/>
</dbReference>